<dbReference type="GO" id="GO:0035371">
    <property type="term" value="C:microtubule plus-end"/>
    <property type="evidence" value="ECO:0007669"/>
    <property type="project" value="TreeGrafter"/>
</dbReference>
<dbReference type="Gene3D" id="3.10.20.90">
    <property type="entry name" value="Phosphatidylinositol 3-kinase Catalytic Subunit, Chain A, domain 1"/>
    <property type="match status" value="1"/>
</dbReference>
<evidence type="ECO:0000259" key="5">
    <source>
        <dbReference type="PROSITE" id="PS50245"/>
    </source>
</evidence>
<dbReference type="InterPro" id="IPR000938">
    <property type="entry name" value="CAP-Gly_domain"/>
</dbReference>
<protein>
    <submittedName>
        <fullName evidence="7">CAP Gly-rich domain-containing protein</fullName>
    </submittedName>
</protein>
<dbReference type="KEGG" id="yli:2907664"/>
<dbReference type="EMBL" id="KZ857329">
    <property type="protein sequence ID" value="RDW27595.1"/>
    <property type="molecule type" value="Genomic_DNA"/>
</dbReference>
<dbReference type="SMART" id="SM01052">
    <property type="entry name" value="CAP_GLY"/>
    <property type="match status" value="1"/>
</dbReference>
<dbReference type="Gene3D" id="2.30.30.190">
    <property type="entry name" value="CAP Gly-rich-like domain"/>
    <property type="match status" value="1"/>
</dbReference>
<name>A0A1D8NQA0_YARLL</name>
<dbReference type="PROSITE" id="PS50245">
    <property type="entry name" value="CAP_GLY_2"/>
    <property type="match status" value="1"/>
</dbReference>
<dbReference type="VEuPathDB" id="FungiDB:YALI1_F35476g"/>
<dbReference type="Pfam" id="PF01302">
    <property type="entry name" value="CAP_GLY"/>
    <property type="match status" value="1"/>
</dbReference>
<keyword evidence="3" id="KW-0143">Chaperone</keyword>
<dbReference type="GO" id="GO:0031122">
    <property type="term" value="P:cytoplasmic microtubule organization"/>
    <property type="evidence" value="ECO:0007669"/>
    <property type="project" value="TreeGrafter"/>
</dbReference>
<dbReference type="OMA" id="WCGIEFD"/>
<dbReference type="SUPFAM" id="SSF74924">
    <property type="entry name" value="Cap-Gly domain"/>
    <property type="match status" value="1"/>
</dbReference>
<dbReference type="VEuPathDB" id="FungiDB:YALI0_F27841g"/>
<dbReference type="eggNOG" id="KOG3206">
    <property type="taxonomic scope" value="Eukaryota"/>
</dbReference>
<reference evidence="6 8" key="1">
    <citation type="journal article" date="2016" name="PLoS ONE">
        <title>Sequence Assembly of Yarrowia lipolytica Strain W29/CLIB89 Shows Transposable Element Diversity.</title>
        <authorList>
            <person name="Magnan C."/>
            <person name="Yu J."/>
            <person name="Chang I."/>
            <person name="Jahn E."/>
            <person name="Kanomata Y."/>
            <person name="Wu J."/>
            <person name="Zeller M."/>
            <person name="Oakes M."/>
            <person name="Baldi P."/>
            <person name="Sandmeyer S."/>
        </authorList>
    </citation>
    <scope>NUCLEOTIDE SEQUENCE [LARGE SCALE GENOMIC DNA]</scope>
    <source>
        <strain evidence="6">CLIB89</strain>
        <strain evidence="8">CLIB89(W29)</strain>
    </source>
</reference>
<dbReference type="GO" id="GO:0005634">
    <property type="term" value="C:nucleus"/>
    <property type="evidence" value="ECO:0007669"/>
    <property type="project" value="TreeGrafter"/>
</dbReference>
<proteinExistence type="inferred from homology"/>
<dbReference type="SUPFAM" id="SSF54236">
    <property type="entry name" value="Ubiquitin-like"/>
    <property type="match status" value="1"/>
</dbReference>
<organism evidence="6 8">
    <name type="scientific">Yarrowia lipolytica</name>
    <name type="common">Candida lipolytica</name>
    <dbReference type="NCBI Taxonomy" id="4952"/>
    <lineage>
        <taxon>Eukaryota</taxon>
        <taxon>Fungi</taxon>
        <taxon>Dikarya</taxon>
        <taxon>Ascomycota</taxon>
        <taxon>Saccharomycotina</taxon>
        <taxon>Dipodascomycetes</taxon>
        <taxon>Dipodascales</taxon>
        <taxon>Dipodascales incertae sedis</taxon>
        <taxon>Yarrowia</taxon>
    </lineage>
</organism>
<evidence type="ECO:0000256" key="4">
    <source>
        <dbReference type="ARBA" id="ARBA00025779"/>
    </source>
</evidence>
<sequence>MPDISLFITSDATSGERRLDPNLTLVEITQKLESVTGISPTSQKLTLYGGPQPTVIYNPDASDASISGSKTLESFNPQHLARLHVTDTSGKISVAELVGGGQEDVDSRYQMPQTEYESKSDTVLDWKRKNQLGRFDPNAKDRLDKAVVEAEEAIEAKGIKLGLRCEINGSKRGVVRYIGEIPEITDSGAPWIGVELDEPLGKNDGSVKGKRYFQCKAKFGSFVKPQAVEVGDFPEEFDDEI</sequence>
<gene>
    <name evidence="7" type="ORF">B0I71DRAFT_128835</name>
    <name evidence="6" type="ORF">YALI1_F35476g</name>
</gene>
<feature type="domain" description="CAP-Gly" evidence="5">
    <location>
        <begin position="182"/>
        <end position="224"/>
    </location>
</feature>
<evidence type="ECO:0000313" key="8">
    <source>
        <dbReference type="Proteomes" id="UP000182444"/>
    </source>
</evidence>
<dbReference type="Pfam" id="PF14560">
    <property type="entry name" value="Ubiquitin_2"/>
    <property type="match status" value="1"/>
</dbReference>
<dbReference type="PANTHER" id="PTHR18916">
    <property type="entry name" value="DYNACTIN 1-RELATED MICROTUBULE-BINDING"/>
    <property type="match status" value="1"/>
</dbReference>
<evidence type="ECO:0000313" key="6">
    <source>
        <dbReference type="EMBL" id="AOW07803.1"/>
    </source>
</evidence>
<evidence type="ECO:0000313" key="7">
    <source>
        <dbReference type="EMBL" id="RDW27595.1"/>
    </source>
</evidence>
<evidence type="ECO:0000256" key="3">
    <source>
        <dbReference type="ARBA" id="ARBA00023186"/>
    </source>
</evidence>
<comment type="similarity">
    <text evidence="4">Belongs to the TBCB family.</text>
</comment>
<dbReference type="PANTHER" id="PTHR18916:SF85">
    <property type="entry name" value="TUBULIN-FOLDING COFACTOR B"/>
    <property type="match status" value="1"/>
</dbReference>
<dbReference type="Proteomes" id="UP000182444">
    <property type="component" value="Chromosome 1F"/>
</dbReference>
<dbReference type="GO" id="GO:0051010">
    <property type="term" value="F:microtubule plus-end binding"/>
    <property type="evidence" value="ECO:0007669"/>
    <property type="project" value="TreeGrafter"/>
</dbReference>
<evidence type="ECO:0000256" key="2">
    <source>
        <dbReference type="ARBA" id="ARBA00022490"/>
    </source>
</evidence>
<evidence type="ECO:0000256" key="1">
    <source>
        <dbReference type="ARBA" id="ARBA00004496"/>
    </source>
</evidence>
<dbReference type="EMBL" id="CP017558">
    <property type="protein sequence ID" value="AOW07803.1"/>
    <property type="molecule type" value="Genomic_DNA"/>
</dbReference>
<dbReference type="InterPro" id="IPR029071">
    <property type="entry name" value="Ubiquitin-like_domsf"/>
</dbReference>
<comment type="subcellular location">
    <subcellularLocation>
        <location evidence="1">Cytoplasm</location>
    </subcellularLocation>
</comment>
<dbReference type="AlphaFoldDB" id="A0A1D8NQA0"/>
<dbReference type="InterPro" id="IPR000626">
    <property type="entry name" value="Ubiquitin-like_dom"/>
</dbReference>
<dbReference type="GO" id="GO:0005938">
    <property type="term" value="C:cell cortex"/>
    <property type="evidence" value="ECO:0007669"/>
    <property type="project" value="TreeGrafter"/>
</dbReference>
<reference evidence="7 9" key="2">
    <citation type="submission" date="2018-07" db="EMBL/GenBank/DDBJ databases">
        <title>Draft Genome Assemblies for Five Robust Yarrowia lipolytica Strains Exhibiting High Lipid Production and Pentose Sugar Utilization and Sugar Alcohol Secretion from Undetoxified Lignocellulosic Biomass Hydrolysates.</title>
        <authorList>
            <consortium name="DOE Joint Genome Institute"/>
            <person name="Walker C."/>
            <person name="Ryu S."/>
            <person name="Na H."/>
            <person name="Zane M."/>
            <person name="LaButti K."/>
            <person name="Lipzen A."/>
            <person name="Haridas S."/>
            <person name="Barry K."/>
            <person name="Grigoriev I.V."/>
            <person name="Quarterman J."/>
            <person name="Slininger P."/>
            <person name="Dien B."/>
            <person name="Trinh C.T."/>
        </authorList>
    </citation>
    <scope>NUCLEOTIDE SEQUENCE [LARGE SCALE GENOMIC DNA]</scope>
    <source>
        <strain evidence="7 9">YB392</strain>
    </source>
</reference>
<dbReference type="InterPro" id="IPR036859">
    <property type="entry name" value="CAP-Gly_dom_sf"/>
</dbReference>
<dbReference type="GeneID" id="2907664"/>
<evidence type="ECO:0000313" key="9">
    <source>
        <dbReference type="Proteomes" id="UP000256601"/>
    </source>
</evidence>
<keyword evidence="2" id="KW-0963">Cytoplasm</keyword>
<dbReference type="PROSITE" id="PS00845">
    <property type="entry name" value="CAP_GLY_1"/>
    <property type="match status" value="1"/>
</dbReference>
<accession>A0A1D8NQA0</accession>
<dbReference type="Proteomes" id="UP000256601">
    <property type="component" value="Unassembled WGS sequence"/>
</dbReference>